<dbReference type="Gene3D" id="3.30.70.270">
    <property type="match status" value="1"/>
</dbReference>
<evidence type="ECO:0000313" key="4">
    <source>
        <dbReference type="Proteomes" id="UP000217736"/>
    </source>
</evidence>
<dbReference type="KEGG" id="mshg:MSG_02424"/>
<feature type="transmembrane region" description="Helical" evidence="1">
    <location>
        <begin position="38"/>
        <end position="55"/>
    </location>
</feature>
<dbReference type="GO" id="GO:0043709">
    <property type="term" value="P:cell adhesion involved in single-species biofilm formation"/>
    <property type="evidence" value="ECO:0007669"/>
    <property type="project" value="TreeGrafter"/>
</dbReference>
<feature type="domain" description="GGDEF" evidence="2">
    <location>
        <begin position="224"/>
        <end position="340"/>
    </location>
</feature>
<dbReference type="CDD" id="cd01949">
    <property type="entry name" value="GGDEF"/>
    <property type="match status" value="1"/>
</dbReference>
<gene>
    <name evidence="3" type="ORF">MSG_02424</name>
</gene>
<dbReference type="Pfam" id="PF00990">
    <property type="entry name" value="GGDEF"/>
    <property type="match status" value="1"/>
</dbReference>
<keyword evidence="1" id="KW-0472">Membrane</keyword>
<dbReference type="GO" id="GO:0005886">
    <property type="term" value="C:plasma membrane"/>
    <property type="evidence" value="ECO:0007669"/>
    <property type="project" value="TreeGrafter"/>
</dbReference>
<dbReference type="InterPro" id="IPR050469">
    <property type="entry name" value="Diguanylate_Cyclase"/>
</dbReference>
<dbReference type="PANTHER" id="PTHR45138:SF9">
    <property type="entry name" value="DIGUANYLATE CYCLASE DGCM-RELATED"/>
    <property type="match status" value="1"/>
</dbReference>
<dbReference type="Proteomes" id="UP000217736">
    <property type="component" value="Chromosome"/>
</dbReference>
<feature type="transmembrane region" description="Helical" evidence="1">
    <location>
        <begin position="98"/>
        <end position="120"/>
    </location>
</feature>
<dbReference type="SUPFAM" id="SSF55073">
    <property type="entry name" value="Nucleotide cyclase"/>
    <property type="match status" value="1"/>
</dbReference>
<reference evidence="4" key="1">
    <citation type="submission" date="2017-06" db="EMBL/GenBank/DDBJ databases">
        <title>Complete Genome Sequence of Mycobacterium shigaense.</title>
        <authorList>
            <person name="Fukano H."/>
            <person name="Yoshida M."/>
            <person name="Kazumi Y."/>
            <person name="Ogura Y."/>
            <person name="Mitarai S."/>
            <person name="Hayashi T."/>
            <person name="Hoshino Y."/>
        </authorList>
    </citation>
    <scope>NUCLEOTIDE SEQUENCE [LARGE SCALE GENOMIC DNA]</scope>
    <source>
        <strain evidence="4">UN-152</strain>
    </source>
</reference>
<feature type="transmembrane region" description="Helical" evidence="1">
    <location>
        <begin position="67"/>
        <end position="86"/>
    </location>
</feature>
<dbReference type="GO" id="GO:0052621">
    <property type="term" value="F:diguanylate cyclase activity"/>
    <property type="evidence" value="ECO:0007669"/>
    <property type="project" value="TreeGrafter"/>
</dbReference>
<dbReference type="InterPro" id="IPR043128">
    <property type="entry name" value="Rev_trsase/Diguanyl_cyclase"/>
</dbReference>
<organism evidence="3 4">
    <name type="scientific">Mycobacterium shigaense</name>
    <dbReference type="NCBI Taxonomy" id="722731"/>
    <lineage>
        <taxon>Bacteria</taxon>
        <taxon>Bacillati</taxon>
        <taxon>Actinomycetota</taxon>
        <taxon>Actinomycetes</taxon>
        <taxon>Mycobacteriales</taxon>
        <taxon>Mycobacteriaceae</taxon>
        <taxon>Mycobacterium</taxon>
        <taxon>Mycobacterium simiae complex</taxon>
    </lineage>
</organism>
<dbReference type="AlphaFoldDB" id="A0A1Z4EHW1"/>
<proteinExistence type="predicted"/>
<dbReference type="InterPro" id="IPR029787">
    <property type="entry name" value="Nucleotide_cyclase"/>
</dbReference>
<name>A0A1Z4EHW1_9MYCO</name>
<feature type="transmembrane region" description="Helical" evidence="1">
    <location>
        <begin position="168"/>
        <end position="188"/>
    </location>
</feature>
<dbReference type="EMBL" id="AP018164">
    <property type="protein sequence ID" value="BAX92568.1"/>
    <property type="molecule type" value="Genomic_DNA"/>
</dbReference>
<dbReference type="PROSITE" id="PS50887">
    <property type="entry name" value="GGDEF"/>
    <property type="match status" value="1"/>
</dbReference>
<keyword evidence="4" id="KW-1185">Reference proteome</keyword>
<accession>A0A1Z4EHW1</accession>
<dbReference type="GO" id="GO:1902201">
    <property type="term" value="P:negative regulation of bacterial-type flagellum-dependent cell motility"/>
    <property type="evidence" value="ECO:0007669"/>
    <property type="project" value="TreeGrafter"/>
</dbReference>
<feature type="transmembrane region" description="Helical" evidence="1">
    <location>
        <begin position="141"/>
        <end position="162"/>
    </location>
</feature>
<dbReference type="NCBIfam" id="TIGR00254">
    <property type="entry name" value="GGDEF"/>
    <property type="match status" value="1"/>
</dbReference>
<sequence length="340" mass="37389">MDFRADPIGPGAVYPRGSRLYPGHVTCHVGPQPSVGRWHAIGLTAFLWMLFLYAVKAYSAGTKVDSRISWLLGAAALLAAVVAVVGRLRDWQQRRVLLFGWPAAALIVTTLVGAMDSYITRDFPGNITMTFAYIGLTCRRWRSLAFLPLGLAAFVIGGARFLPANLTTVVLTTCMWVIVAEVPAWLIARLEEQSELLREIARTDTLTRLLNRSTLAAELSTHADRCAVVLIDLDSFKSYNDHHGHEAGDRLLVDFADALRWSARPQDIVFRIGGDEFLVLLVGAGRADAEQARDRLRRRWAETGGPVDFSAGIAAGAPDLMRLADERMYADKRSRGLAAD</sequence>
<evidence type="ECO:0000313" key="3">
    <source>
        <dbReference type="EMBL" id="BAX92568.1"/>
    </source>
</evidence>
<dbReference type="SMART" id="SM00267">
    <property type="entry name" value="GGDEF"/>
    <property type="match status" value="1"/>
</dbReference>
<dbReference type="PANTHER" id="PTHR45138">
    <property type="entry name" value="REGULATORY COMPONENTS OF SENSORY TRANSDUCTION SYSTEM"/>
    <property type="match status" value="1"/>
</dbReference>
<keyword evidence="1" id="KW-1133">Transmembrane helix</keyword>
<protein>
    <submittedName>
        <fullName evidence="3">GGDEF domain-containing protein</fullName>
    </submittedName>
</protein>
<evidence type="ECO:0000259" key="2">
    <source>
        <dbReference type="PROSITE" id="PS50887"/>
    </source>
</evidence>
<dbReference type="InterPro" id="IPR000160">
    <property type="entry name" value="GGDEF_dom"/>
</dbReference>
<keyword evidence="1" id="KW-0812">Transmembrane</keyword>
<evidence type="ECO:0000256" key="1">
    <source>
        <dbReference type="SAM" id="Phobius"/>
    </source>
</evidence>